<keyword evidence="2 7" id="KW-0813">Transport</keyword>
<dbReference type="Pfam" id="PF00528">
    <property type="entry name" value="BPD_transp_1"/>
    <property type="match status" value="1"/>
</dbReference>
<feature type="transmembrane region" description="Helical" evidence="7">
    <location>
        <begin position="97"/>
        <end position="119"/>
    </location>
</feature>
<organism evidence="9 10">
    <name type="scientific">Candidatus Hydrogenisulfobacillus filiaventi</name>
    <dbReference type="NCBI Taxonomy" id="2707344"/>
    <lineage>
        <taxon>Bacteria</taxon>
        <taxon>Bacillati</taxon>
        <taxon>Bacillota</taxon>
        <taxon>Clostridia</taxon>
        <taxon>Eubacteriales</taxon>
        <taxon>Clostridiales Family XVII. Incertae Sedis</taxon>
        <taxon>Candidatus Hydrogenisulfobacillus</taxon>
    </lineage>
</organism>
<evidence type="ECO:0000256" key="4">
    <source>
        <dbReference type="ARBA" id="ARBA00022692"/>
    </source>
</evidence>
<reference evidence="9 10" key="1">
    <citation type="submission" date="2020-02" db="EMBL/GenBank/DDBJ databases">
        <authorList>
            <person name="Hogendoorn C."/>
        </authorList>
    </citation>
    <scope>NUCLEOTIDE SEQUENCE [LARGE SCALE GENOMIC DNA]</scope>
    <source>
        <strain evidence="9">R501</strain>
    </source>
</reference>
<feature type="transmembrane region" description="Helical" evidence="7">
    <location>
        <begin position="219"/>
        <end position="239"/>
    </location>
</feature>
<proteinExistence type="inferred from homology"/>
<feature type="transmembrane region" description="Helical" evidence="7">
    <location>
        <begin position="65"/>
        <end position="85"/>
    </location>
</feature>
<evidence type="ECO:0000313" key="9">
    <source>
        <dbReference type="EMBL" id="CAB1127924.1"/>
    </source>
</evidence>
<evidence type="ECO:0000256" key="2">
    <source>
        <dbReference type="ARBA" id="ARBA00022448"/>
    </source>
</evidence>
<dbReference type="AlphaFoldDB" id="A0A6F8ZE08"/>
<dbReference type="GO" id="GO:0005886">
    <property type="term" value="C:plasma membrane"/>
    <property type="evidence" value="ECO:0007669"/>
    <property type="project" value="UniProtKB-SubCell"/>
</dbReference>
<dbReference type="PANTHER" id="PTHR30151:SF41">
    <property type="entry name" value="ABC TRANSPORTER PERMEASE PROTEIN"/>
    <property type="match status" value="1"/>
</dbReference>
<dbReference type="SUPFAM" id="SSF161098">
    <property type="entry name" value="MetI-like"/>
    <property type="match status" value="1"/>
</dbReference>
<feature type="transmembrane region" description="Helical" evidence="7">
    <location>
        <begin position="175"/>
        <end position="199"/>
    </location>
</feature>
<dbReference type="InterPro" id="IPR035906">
    <property type="entry name" value="MetI-like_sf"/>
</dbReference>
<gene>
    <name evidence="9" type="ORF">R50_0418</name>
</gene>
<evidence type="ECO:0000256" key="7">
    <source>
        <dbReference type="RuleBase" id="RU363032"/>
    </source>
</evidence>
<protein>
    <submittedName>
        <fullName evidence="9">ABC transporter permease</fullName>
    </submittedName>
</protein>
<dbReference type="PROSITE" id="PS50928">
    <property type="entry name" value="ABC_TM1"/>
    <property type="match status" value="1"/>
</dbReference>
<comment type="subcellular location">
    <subcellularLocation>
        <location evidence="1 7">Cell membrane</location>
        <topology evidence="1 7">Multi-pass membrane protein</topology>
    </subcellularLocation>
</comment>
<dbReference type="Gene3D" id="1.10.3720.10">
    <property type="entry name" value="MetI-like"/>
    <property type="match status" value="1"/>
</dbReference>
<keyword evidence="10" id="KW-1185">Reference proteome</keyword>
<keyword evidence="6 7" id="KW-0472">Membrane</keyword>
<evidence type="ECO:0000256" key="6">
    <source>
        <dbReference type="ARBA" id="ARBA00023136"/>
    </source>
</evidence>
<feature type="domain" description="ABC transmembrane type-1" evidence="8">
    <location>
        <begin position="59"/>
        <end position="243"/>
    </location>
</feature>
<evidence type="ECO:0000256" key="5">
    <source>
        <dbReference type="ARBA" id="ARBA00022989"/>
    </source>
</evidence>
<keyword evidence="4 7" id="KW-0812">Transmembrane</keyword>
<dbReference type="CDD" id="cd06261">
    <property type="entry name" value="TM_PBP2"/>
    <property type="match status" value="1"/>
</dbReference>
<dbReference type="PANTHER" id="PTHR30151">
    <property type="entry name" value="ALKANE SULFONATE ABC TRANSPORTER-RELATED, MEMBRANE SUBUNIT"/>
    <property type="match status" value="1"/>
</dbReference>
<dbReference type="KEGG" id="hfv:R50_0418"/>
<evidence type="ECO:0000313" key="10">
    <source>
        <dbReference type="Proteomes" id="UP000503399"/>
    </source>
</evidence>
<accession>A0A6F8ZE08</accession>
<evidence type="ECO:0000256" key="1">
    <source>
        <dbReference type="ARBA" id="ARBA00004651"/>
    </source>
</evidence>
<sequence>MNREARWRSAVPAALALGVLFGIWQLAVTAFRVPAYVLPTPTAILAAGVAHAGQIAQAAAMTTEAAVLGFLLATALGLVLATVFAHSRWMRLSFYPLTIAVQTTPVVAVAPLIVLWAGNGLPSRILIAAMITLFPLVVNTTHGLTAVPAEELALFQVYGAGRRRIYWHLRLPNSLPYLFAAMRIGATLAVIGTIVAEFITGNGGLGYVILESSYQLETALLFAALFAAALLGIAFFLLVDAGSRLALRGGTAGPAGA</sequence>
<evidence type="ECO:0000259" key="8">
    <source>
        <dbReference type="PROSITE" id="PS50928"/>
    </source>
</evidence>
<keyword evidence="5 7" id="KW-1133">Transmembrane helix</keyword>
<keyword evidence="3" id="KW-1003">Cell membrane</keyword>
<evidence type="ECO:0000256" key="3">
    <source>
        <dbReference type="ARBA" id="ARBA00022475"/>
    </source>
</evidence>
<name>A0A6F8ZE08_9FIRM</name>
<dbReference type="GO" id="GO:0055085">
    <property type="term" value="P:transmembrane transport"/>
    <property type="evidence" value="ECO:0007669"/>
    <property type="project" value="InterPro"/>
</dbReference>
<dbReference type="InterPro" id="IPR000515">
    <property type="entry name" value="MetI-like"/>
</dbReference>
<comment type="similarity">
    <text evidence="7">Belongs to the binding-protein-dependent transport system permease family.</text>
</comment>
<dbReference type="EMBL" id="LR778114">
    <property type="protein sequence ID" value="CAB1127924.1"/>
    <property type="molecule type" value="Genomic_DNA"/>
</dbReference>
<dbReference type="Proteomes" id="UP000503399">
    <property type="component" value="Chromosome"/>
</dbReference>